<dbReference type="InterPro" id="IPR010978">
    <property type="entry name" value="tRNA-bd_arm"/>
</dbReference>
<dbReference type="GO" id="GO:0000287">
    <property type="term" value="F:magnesium ion binding"/>
    <property type="evidence" value="ECO:0007669"/>
    <property type="project" value="UniProtKB-UniRule"/>
</dbReference>
<dbReference type="GO" id="GO:0005737">
    <property type="term" value="C:cytoplasm"/>
    <property type="evidence" value="ECO:0007669"/>
    <property type="project" value="UniProtKB-SubCell"/>
</dbReference>
<dbReference type="GO" id="GO:0000049">
    <property type="term" value="F:tRNA binding"/>
    <property type="evidence" value="ECO:0007669"/>
    <property type="project" value="InterPro"/>
</dbReference>
<sequence length="340" mass="38055">MALQEFLSELDNLAAQAVSAFDGAADQAALEEQRVEFLGAKNGRFKVVQKQMGQVGGSDRPAAGKRLNEVKQQIQDAFDSASERLKSAAVTHRGGPQYDPTLPGQALRVGRLHPITQTIEELKDIMGRLGFSVADGPEIEDERHNFEALNIPLSHPARDPLDNFYLAAAGAAVGDDLLLMRSQTSTVQIRVMENTEPPIRIISLGRVYRPDEPDATHYPMFHQMEGLLIDRKVTMADLKTVLRLFATSYLGADVHIRFRPSFFPFTEPSVEADFSWNGNWIEFGGAGMVDPNVLREVGYDPEEYTGFAFGLGVERLCMRRHNIDDIRELYKNDVRFLQQF</sequence>
<comment type="catalytic activity">
    <reaction evidence="12 13">
        <text>tRNA(Phe) + L-phenylalanine + ATP = L-phenylalanyl-tRNA(Phe) + AMP + diphosphate + H(+)</text>
        <dbReference type="Rhea" id="RHEA:19413"/>
        <dbReference type="Rhea" id="RHEA-COMP:9668"/>
        <dbReference type="Rhea" id="RHEA-COMP:9699"/>
        <dbReference type="ChEBI" id="CHEBI:15378"/>
        <dbReference type="ChEBI" id="CHEBI:30616"/>
        <dbReference type="ChEBI" id="CHEBI:33019"/>
        <dbReference type="ChEBI" id="CHEBI:58095"/>
        <dbReference type="ChEBI" id="CHEBI:78442"/>
        <dbReference type="ChEBI" id="CHEBI:78531"/>
        <dbReference type="ChEBI" id="CHEBI:456215"/>
        <dbReference type="EC" id="6.1.1.20"/>
    </reaction>
</comment>
<keyword evidence="10 13" id="KW-0648">Protein biosynthesis</keyword>
<keyword evidence="11 13" id="KW-0030">Aminoacyl-tRNA synthetase</keyword>
<keyword evidence="5 13" id="KW-0436">Ligase</keyword>
<dbReference type="GO" id="GO:0004826">
    <property type="term" value="F:phenylalanine-tRNA ligase activity"/>
    <property type="evidence" value="ECO:0007669"/>
    <property type="project" value="UniProtKB-UniRule"/>
</dbReference>
<keyword evidence="6 13" id="KW-0479">Metal-binding</keyword>
<dbReference type="EC" id="6.1.1.20" evidence="13"/>
<keyword evidence="9 13" id="KW-0460">Magnesium</keyword>
<comment type="subcellular location">
    <subcellularLocation>
        <location evidence="1 13">Cytoplasm</location>
    </subcellularLocation>
</comment>
<evidence type="ECO:0000256" key="2">
    <source>
        <dbReference type="ARBA" id="ARBA00010207"/>
    </source>
</evidence>
<dbReference type="NCBIfam" id="TIGR00468">
    <property type="entry name" value="pheS"/>
    <property type="match status" value="1"/>
</dbReference>
<evidence type="ECO:0000256" key="12">
    <source>
        <dbReference type="ARBA" id="ARBA00049255"/>
    </source>
</evidence>
<evidence type="ECO:0000256" key="1">
    <source>
        <dbReference type="ARBA" id="ARBA00004496"/>
    </source>
</evidence>
<dbReference type="Proteomes" id="UP000317648">
    <property type="component" value="Chromosome"/>
</dbReference>
<comment type="subunit">
    <text evidence="3 13">Tetramer of two alpha and two beta subunits.</text>
</comment>
<dbReference type="PANTHER" id="PTHR11538">
    <property type="entry name" value="PHENYLALANYL-TRNA SYNTHETASE"/>
    <property type="match status" value="1"/>
</dbReference>
<dbReference type="Pfam" id="PF02912">
    <property type="entry name" value="Phe_tRNA-synt_N"/>
    <property type="match status" value="1"/>
</dbReference>
<keyword evidence="16" id="KW-1185">Reference proteome</keyword>
<dbReference type="EMBL" id="CP036433">
    <property type="protein sequence ID" value="QDU94165.1"/>
    <property type="molecule type" value="Genomic_DNA"/>
</dbReference>
<keyword evidence="7 13" id="KW-0547">Nucleotide-binding</keyword>
<evidence type="ECO:0000259" key="14">
    <source>
        <dbReference type="PROSITE" id="PS50862"/>
    </source>
</evidence>
<dbReference type="InterPro" id="IPR045864">
    <property type="entry name" value="aa-tRNA-synth_II/BPL/LPL"/>
</dbReference>
<dbReference type="HAMAP" id="MF_00281">
    <property type="entry name" value="Phe_tRNA_synth_alpha1"/>
    <property type="match status" value="1"/>
</dbReference>
<gene>
    <name evidence="13 15" type="primary">pheS</name>
    <name evidence="15" type="ORF">Pla8534_19530</name>
</gene>
<dbReference type="GO" id="GO:0005524">
    <property type="term" value="F:ATP binding"/>
    <property type="evidence" value="ECO:0007669"/>
    <property type="project" value="UniProtKB-UniRule"/>
</dbReference>
<keyword evidence="4 13" id="KW-0963">Cytoplasm</keyword>
<dbReference type="RefSeq" id="WP_145052100.1">
    <property type="nucleotide sequence ID" value="NZ_CP036433.1"/>
</dbReference>
<dbReference type="AlphaFoldDB" id="A0A518DQP6"/>
<dbReference type="InterPro" id="IPR022911">
    <property type="entry name" value="Phe_tRNA_ligase_alpha1_bac"/>
</dbReference>
<dbReference type="GO" id="GO:0006432">
    <property type="term" value="P:phenylalanyl-tRNA aminoacylation"/>
    <property type="evidence" value="ECO:0007669"/>
    <property type="project" value="UniProtKB-UniRule"/>
</dbReference>
<evidence type="ECO:0000256" key="4">
    <source>
        <dbReference type="ARBA" id="ARBA00022490"/>
    </source>
</evidence>
<comment type="cofactor">
    <cofactor evidence="13">
        <name>Mg(2+)</name>
        <dbReference type="ChEBI" id="CHEBI:18420"/>
    </cofactor>
    <text evidence="13">Binds 2 magnesium ions per tetramer.</text>
</comment>
<dbReference type="PROSITE" id="PS50862">
    <property type="entry name" value="AA_TRNA_LIGASE_II"/>
    <property type="match status" value="1"/>
</dbReference>
<keyword evidence="8 13" id="KW-0067">ATP-binding</keyword>
<evidence type="ECO:0000256" key="13">
    <source>
        <dbReference type="HAMAP-Rule" id="MF_00281"/>
    </source>
</evidence>
<evidence type="ECO:0000256" key="7">
    <source>
        <dbReference type="ARBA" id="ARBA00022741"/>
    </source>
</evidence>
<evidence type="ECO:0000256" key="10">
    <source>
        <dbReference type="ARBA" id="ARBA00022917"/>
    </source>
</evidence>
<evidence type="ECO:0000313" key="16">
    <source>
        <dbReference type="Proteomes" id="UP000317648"/>
    </source>
</evidence>
<accession>A0A518DQP6</accession>
<feature type="domain" description="Aminoacyl-transfer RNA synthetases class-II family profile" evidence="14">
    <location>
        <begin position="122"/>
        <end position="316"/>
    </location>
</feature>
<dbReference type="InterPro" id="IPR002319">
    <property type="entry name" value="Phenylalanyl-tRNA_Synthase"/>
</dbReference>
<name>A0A518DQP6_9BACT</name>
<dbReference type="InterPro" id="IPR004529">
    <property type="entry name" value="Phe-tRNA-synth_IIc_asu"/>
</dbReference>
<comment type="similarity">
    <text evidence="2 13">Belongs to the class-II aminoacyl-tRNA synthetase family. Phe-tRNA synthetase alpha subunit type 1 subfamily.</text>
</comment>
<dbReference type="SUPFAM" id="SSF46589">
    <property type="entry name" value="tRNA-binding arm"/>
    <property type="match status" value="1"/>
</dbReference>
<evidence type="ECO:0000256" key="6">
    <source>
        <dbReference type="ARBA" id="ARBA00022723"/>
    </source>
</evidence>
<dbReference type="Gene3D" id="3.30.930.10">
    <property type="entry name" value="Bira Bifunctional Protein, Domain 2"/>
    <property type="match status" value="1"/>
</dbReference>
<evidence type="ECO:0000256" key="9">
    <source>
        <dbReference type="ARBA" id="ARBA00022842"/>
    </source>
</evidence>
<feature type="binding site" evidence="13">
    <location>
        <position position="267"/>
    </location>
    <ligand>
        <name>Mg(2+)</name>
        <dbReference type="ChEBI" id="CHEBI:18420"/>
        <note>shared with beta subunit</note>
    </ligand>
</feature>
<dbReference type="OrthoDB" id="9800719at2"/>
<proteinExistence type="inferred from homology"/>
<dbReference type="CDD" id="cd00496">
    <property type="entry name" value="PheRS_alpha_core"/>
    <property type="match status" value="1"/>
</dbReference>
<reference evidence="15 16" key="1">
    <citation type="submission" date="2019-02" db="EMBL/GenBank/DDBJ databases">
        <title>Deep-cultivation of Planctomycetes and their phenomic and genomic characterization uncovers novel biology.</title>
        <authorList>
            <person name="Wiegand S."/>
            <person name="Jogler M."/>
            <person name="Boedeker C."/>
            <person name="Pinto D."/>
            <person name="Vollmers J."/>
            <person name="Rivas-Marin E."/>
            <person name="Kohn T."/>
            <person name="Peeters S.H."/>
            <person name="Heuer A."/>
            <person name="Rast P."/>
            <person name="Oberbeckmann S."/>
            <person name="Bunk B."/>
            <person name="Jeske O."/>
            <person name="Meyerdierks A."/>
            <person name="Storesund J.E."/>
            <person name="Kallscheuer N."/>
            <person name="Luecker S."/>
            <person name="Lage O.M."/>
            <person name="Pohl T."/>
            <person name="Merkel B.J."/>
            <person name="Hornburger P."/>
            <person name="Mueller R.-W."/>
            <person name="Bruemmer F."/>
            <person name="Labrenz M."/>
            <person name="Spormann A.M."/>
            <person name="Op den Camp H."/>
            <person name="Overmann J."/>
            <person name="Amann R."/>
            <person name="Jetten M.S.M."/>
            <person name="Mascher T."/>
            <person name="Medema M.H."/>
            <person name="Devos D.P."/>
            <person name="Kaster A.-K."/>
            <person name="Ovreas L."/>
            <person name="Rohde M."/>
            <person name="Galperin M.Y."/>
            <person name="Jogler C."/>
        </authorList>
    </citation>
    <scope>NUCLEOTIDE SEQUENCE [LARGE SCALE GENOMIC DNA]</scope>
    <source>
        <strain evidence="15 16">Pla85_3_4</strain>
    </source>
</reference>
<dbReference type="KEGG" id="lcre:Pla8534_19530"/>
<evidence type="ECO:0000256" key="3">
    <source>
        <dbReference type="ARBA" id="ARBA00011209"/>
    </source>
</evidence>
<organism evidence="15 16">
    <name type="scientific">Lignipirellula cremea</name>
    <dbReference type="NCBI Taxonomy" id="2528010"/>
    <lineage>
        <taxon>Bacteria</taxon>
        <taxon>Pseudomonadati</taxon>
        <taxon>Planctomycetota</taxon>
        <taxon>Planctomycetia</taxon>
        <taxon>Pirellulales</taxon>
        <taxon>Pirellulaceae</taxon>
        <taxon>Lignipirellula</taxon>
    </lineage>
</organism>
<dbReference type="PANTHER" id="PTHR11538:SF41">
    <property type="entry name" value="PHENYLALANINE--TRNA LIGASE, MITOCHONDRIAL"/>
    <property type="match status" value="1"/>
</dbReference>
<dbReference type="Pfam" id="PF01409">
    <property type="entry name" value="tRNA-synt_2d"/>
    <property type="match status" value="1"/>
</dbReference>
<dbReference type="InterPro" id="IPR004188">
    <property type="entry name" value="Phe-tRNA_ligase_II_N"/>
</dbReference>
<evidence type="ECO:0000256" key="8">
    <source>
        <dbReference type="ARBA" id="ARBA00022840"/>
    </source>
</evidence>
<protein>
    <recommendedName>
        <fullName evidence="13">Phenylalanine--tRNA ligase alpha subunit</fullName>
        <ecNumber evidence="13">6.1.1.20</ecNumber>
    </recommendedName>
    <alternativeName>
        <fullName evidence="13">Phenylalanyl-tRNA synthetase alpha subunit</fullName>
        <shortName evidence="13">PheRS</shortName>
    </alternativeName>
</protein>
<dbReference type="SUPFAM" id="SSF55681">
    <property type="entry name" value="Class II aaRS and biotin synthetases"/>
    <property type="match status" value="1"/>
</dbReference>
<dbReference type="InterPro" id="IPR006195">
    <property type="entry name" value="aa-tRNA-synth_II"/>
</dbReference>
<evidence type="ECO:0000256" key="11">
    <source>
        <dbReference type="ARBA" id="ARBA00023146"/>
    </source>
</evidence>
<evidence type="ECO:0000313" key="15">
    <source>
        <dbReference type="EMBL" id="QDU94165.1"/>
    </source>
</evidence>
<evidence type="ECO:0000256" key="5">
    <source>
        <dbReference type="ARBA" id="ARBA00022598"/>
    </source>
</evidence>